<evidence type="ECO:0000313" key="1">
    <source>
        <dbReference type="EMBL" id="ALP53049.1"/>
    </source>
</evidence>
<organism evidence="1 2">
    <name type="scientific">Candidatus Tenderia electrophaga</name>
    <dbReference type="NCBI Taxonomy" id="1748243"/>
    <lineage>
        <taxon>Bacteria</taxon>
        <taxon>Pseudomonadati</taxon>
        <taxon>Pseudomonadota</taxon>
        <taxon>Gammaproteobacteria</taxon>
        <taxon>Candidatus Tenderiales</taxon>
        <taxon>Candidatus Tenderiaceae</taxon>
        <taxon>Candidatus Tenderia</taxon>
    </lineage>
</organism>
<dbReference type="SUPFAM" id="SSF53756">
    <property type="entry name" value="UDP-Glycosyltransferase/glycogen phosphorylase"/>
    <property type="match status" value="1"/>
</dbReference>
<keyword evidence="2" id="KW-1185">Reference proteome</keyword>
<proteinExistence type="predicted"/>
<dbReference type="STRING" id="1748243.Tel_07710"/>
<dbReference type="KEGG" id="tee:Tel_07710"/>
<sequence>MRILYGVQGTGNGHVTRARTMARALSDSGLEVDYLFSGRPRDGYFNMEPFGDFRCYRGLSFCWHDGRIDYLATTLNNNLIRLLRDIRCLDLSNYDLVITDFEPITAWAAKRSKTPSLGIGHQYAFRFDNVPTSGHTVIGKLLLDHFAPAQRTLGFHWHHFNSAILPPLIEPQAHTISCEPDKILVYLPFENSTRVIEFLRVIKDVDFYFYCAVDAARDEHNLHLRPLDREAFQRDLASCNGVIANAGFGLLSEAIQAGKKLLVKPMQRQMEQLSNAAAIEALEIGEVMQGFNLRQLREWLSEECPGPRPYPDVAKAIVDWIESGFALDENHLAQQLWSNCLQFQFPADDESEPAYL</sequence>
<reference evidence="1" key="1">
    <citation type="submission" date="2015-10" db="EMBL/GenBank/DDBJ databases">
        <title>Description of Candidatus Tenderia electrophaga gen. nov, sp. nov., an Uncultivated Electroautotroph from a Biocathode Enrichment.</title>
        <authorList>
            <person name="Eddie B.J."/>
            <person name="Malanoski A.P."/>
            <person name="Wang Z."/>
            <person name="Hall R.J."/>
            <person name="Oh S.D."/>
            <person name="Heiner C."/>
            <person name="Lin B."/>
            <person name="Strycharz-Glaven S.M."/>
        </authorList>
    </citation>
    <scope>NUCLEOTIDE SEQUENCE [LARGE SCALE GENOMIC DNA]</scope>
    <source>
        <strain evidence="1">NRL1</strain>
    </source>
</reference>
<dbReference type="Pfam" id="PF13528">
    <property type="entry name" value="Glyco_trans_1_3"/>
    <property type="match status" value="1"/>
</dbReference>
<evidence type="ECO:0008006" key="3">
    <source>
        <dbReference type="Google" id="ProtNLM"/>
    </source>
</evidence>
<dbReference type="EMBL" id="CP013099">
    <property type="protein sequence ID" value="ALP53049.1"/>
    <property type="molecule type" value="Genomic_DNA"/>
</dbReference>
<dbReference type="Gene3D" id="3.40.50.2000">
    <property type="entry name" value="Glycogen Phosphorylase B"/>
    <property type="match status" value="1"/>
</dbReference>
<dbReference type="InterPro" id="IPR005262">
    <property type="entry name" value="MJ1255-like"/>
</dbReference>
<dbReference type="Proteomes" id="UP000055136">
    <property type="component" value="Chromosome"/>
</dbReference>
<evidence type="ECO:0000313" key="2">
    <source>
        <dbReference type="Proteomes" id="UP000055136"/>
    </source>
</evidence>
<name>A0A0S2TD21_9GAMM</name>
<dbReference type="NCBIfam" id="TIGR00661">
    <property type="entry name" value="MJ1255"/>
    <property type="match status" value="1"/>
</dbReference>
<accession>A0A0S2TD21</accession>
<protein>
    <recommendedName>
        <fullName evidence="3">Glycosyltransferase</fullName>
    </recommendedName>
</protein>
<dbReference type="AlphaFoldDB" id="A0A0S2TD21"/>
<gene>
    <name evidence="1" type="ORF">Tel_07710</name>
</gene>